<dbReference type="InterPro" id="IPR000718">
    <property type="entry name" value="Peptidase_M13"/>
</dbReference>
<dbReference type="PROSITE" id="PS51885">
    <property type="entry name" value="NEPRILYSIN"/>
    <property type="match status" value="1"/>
</dbReference>
<dbReference type="EMBL" id="JABSTU010000006">
    <property type="protein sequence ID" value="KAH8028702.1"/>
    <property type="molecule type" value="Genomic_DNA"/>
</dbReference>
<dbReference type="PANTHER" id="PTHR11733:SF241">
    <property type="entry name" value="GH26575P-RELATED"/>
    <property type="match status" value="1"/>
</dbReference>
<dbReference type="AlphaFoldDB" id="A0A9J6E2Z5"/>
<sequence length="454" mass="50769">MKRHDSRSDAHCLALSSALTSEICLNFFCYLLRQVWLNVSDVDAQMALLKDIDAGVSKLFATGSRSEEQMPLRDAVANMFPGVSAEDWFVVKYGLRNATFYLATNLEADVLYVLSTHKKILKNDVSKGFYCLGFTHKCLALTWAYLAARLLAPIGSTGVIFNILKFMNEIVHETDQVLSWMKNTTAVKAKEVVSKTLLDVVAGEGFNVSRVDYSGPEPPLDESDPFLKNLVVALRHHHAVMAANPPTRLEVLISDLEFSSYLSYVPEKKAILVPTLYQNNPYLYPFRVPDFFNYGTLAVLIARVLIADVVGTSTGSTQQDSWDNVTRVKHAEVMSCLAQRRASLGFGDVNPVSGAQQKALILTLTMSVRLAYYALMKTFRLKAGTAKVFNDYWPAAEEVFFARFCLLWCSASNDANPLTPRERCMLPLYNMEEFVDHYSCKSRANFSAAPFCKV</sequence>
<dbReference type="PANTHER" id="PTHR11733">
    <property type="entry name" value="ZINC METALLOPROTEASE FAMILY M13 NEPRILYSIN-RELATED"/>
    <property type="match status" value="1"/>
</dbReference>
<evidence type="ECO:0000313" key="2">
    <source>
        <dbReference type="Proteomes" id="UP000821866"/>
    </source>
</evidence>
<dbReference type="GO" id="GO:0004222">
    <property type="term" value="F:metalloendopeptidase activity"/>
    <property type="evidence" value="ECO:0007669"/>
    <property type="project" value="InterPro"/>
</dbReference>
<dbReference type="GO" id="GO:0016485">
    <property type="term" value="P:protein processing"/>
    <property type="evidence" value="ECO:0007669"/>
    <property type="project" value="TreeGrafter"/>
</dbReference>
<protein>
    <submittedName>
        <fullName evidence="1">Uncharacterized protein</fullName>
    </submittedName>
</protein>
<dbReference type="VEuPathDB" id="VectorBase:LOC119168493"/>
<reference evidence="1" key="1">
    <citation type="journal article" date="2020" name="Cell">
        <title>Large-Scale Comparative Analyses of Tick Genomes Elucidate Their Genetic Diversity and Vector Capacities.</title>
        <authorList>
            <consortium name="Tick Genome and Microbiome Consortium (TIGMIC)"/>
            <person name="Jia N."/>
            <person name="Wang J."/>
            <person name="Shi W."/>
            <person name="Du L."/>
            <person name="Sun Y."/>
            <person name="Zhan W."/>
            <person name="Jiang J.F."/>
            <person name="Wang Q."/>
            <person name="Zhang B."/>
            <person name="Ji P."/>
            <person name="Bell-Sakyi L."/>
            <person name="Cui X.M."/>
            <person name="Yuan T.T."/>
            <person name="Jiang B.G."/>
            <person name="Yang W.F."/>
            <person name="Lam T.T."/>
            <person name="Chang Q.C."/>
            <person name="Ding S.J."/>
            <person name="Wang X.J."/>
            <person name="Zhu J.G."/>
            <person name="Ruan X.D."/>
            <person name="Zhao L."/>
            <person name="Wei J.T."/>
            <person name="Ye R.Z."/>
            <person name="Que T.C."/>
            <person name="Du C.H."/>
            <person name="Zhou Y.H."/>
            <person name="Cheng J.X."/>
            <person name="Dai P.F."/>
            <person name="Guo W.B."/>
            <person name="Han X.H."/>
            <person name="Huang E.J."/>
            <person name="Li L.F."/>
            <person name="Wei W."/>
            <person name="Gao Y.C."/>
            <person name="Liu J.Z."/>
            <person name="Shao H.Z."/>
            <person name="Wang X."/>
            <person name="Wang C.C."/>
            <person name="Yang T.C."/>
            <person name="Huo Q.B."/>
            <person name="Li W."/>
            <person name="Chen H.Y."/>
            <person name="Chen S.E."/>
            <person name="Zhou L.G."/>
            <person name="Ni X.B."/>
            <person name="Tian J.H."/>
            <person name="Sheng Y."/>
            <person name="Liu T."/>
            <person name="Pan Y.S."/>
            <person name="Xia L.Y."/>
            <person name="Li J."/>
            <person name="Zhao F."/>
            <person name="Cao W.C."/>
        </authorList>
    </citation>
    <scope>NUCLEOTIDE SEQUENCE</scope>
    <source>
        <strain evidence="1">Rmic-2018</strain>
    </source>
</reference>
<gene>
    <name evidence="1" type="ORF">HPB51_018126</name>
</gene>
<reference evidence="1" key="2">
    <citation type="submission" date="2021-09" db="EMBL/GenBank/DDBJ databases">
        <authorList>
            <person name="Jia N."/>
            <person name="Wang J."/>
            <person name="Shi W."/>
            <person name="Du L."/>
            <person name="Sun Y."/>
            <person name="Zhan W."/>
            <person name="Jiang J."/>
            <person name="Wang Q."/>
            <person name="Zhang B."/>
            <person name="Ji P."/>
            <person name="Sakyi L.B."/>
            <person name="Cui X."/>
            <person name="Yuan T."/>
            <person name="Jiang B."/>
            <person name="Yang W."/>
            <person name="Lam T.T.-Y."/>
            <person name="Chang Q."/>
            <person name="Ding S."/>
            <person name="Wang X."/>
            <person name="Zhu J."/>
            <person name="Ruan X."/>
            <person name="Zhao L."/>
            <person name="Wei J."/>
            <person name="Que T."/>
            <person name="Du C."/>
            <person name="Cheng J."/>
            <person name="Dai P."/>
            <person name="Han X."/>
            <person name="Huang E."/>
            <person name="Gao Y."/>
            <person name="Liu J."/>
            <person name="Shao H."/>
            <person name="Ye R."/>
            <person name="Li L."/>
            <person name="Wei W."/>
            <person name="Wang X."/>
            <person name="Wang C."/>
            <person name="Huo Q."/>
            <person name="Li W."/>
            <person name="Guo W."/>
            <person name="Chen H."/>
            <person name="Chen S."/>
            <person name="Zhou L."/>
            <person name="Zhou L."/>
            <person name="Ni X."/>
            <person name="Tian J."/>
            <person name="Zhou Y."/>
            <person name="Sheng Y."/>
            <person name="Liu T."/>
            <person name="Pan Y."/>
            <person name="Xia L."/>
            <person name="Li J."/>
            <person name="Zhao F."/>
            <person name="Cao W."/>
        </authorList>
    </citation>
    <scope>NUCLEOTIDE SEQUENCE</scope>
    <source>
        <strain evidence="1">Rmic-2018</strain>
        <tissue evidence="1">Larvae</tissue>
    </source>
</reference>
<comment type="caution">
    <text evidence="1">The sequence shown here is derived from an EMBL/GenBank/DDBJ whole genome shotgun (WGS) entry which is preliminary data.</text>
</comment>
<dbReference type="GO" id="GO:0005886">
    <property type="term" value="C:plasma membrane"/>
    <property type="evidence" value="ECO:0007669"/>
    <property type="project" value="TreeGrafter"/>
</dbReference>
<organism evidence="1 2">
    <name type="scientific">Rhipicephalus microplus</name>
    <name type="common">Cattle tick</name>
    <name type="synonym">Boophilus microplus</name>
    <dbReference type="NCBI Taxonomy" id="6941"/>
    <lineage>
        <taxon>Eukaryota</taxon>
        <taxon>Metazoa</taxon>
        <taxon>Ecdysozoa</taxon>
        <taxon>Arthropoda</taxon>
        <taxon>Chelicerata</taxon>
        <taxon>Arachnida</taxon>
        <taxon>Acari</taxon>
        <taxon>Parasitiformes</taxon>
        <taxon>Ixodida</taxon>
        <taxon>Ixodoidea</taxon>
        <taxon>Ixodidae</taxon>
        <taxon>Rhipicephalinae</taxon>
        <taxon>Rhipicephalus</taxon>
        <taxon>Boophilus</taxon>
    </lineage>
</organism>
<proteinExistence type="predicted"/>
<dbReference type="Proteomes" id="UP000821866">
    <property type="component" value="Chromosome 4"/>
</dbReference>
<keyword evidence="2" id="KW-1185">Reference proteome</keyword>
<dbReference type="Gene3D" id="3.40.390.10">
    <property type="entry name" value="Collagenase (Catalytic Domain)"/>
    <property type="match status" value="1"/>
</dbReference>
<evidence type="ECO:0000313" key="1">
    <source>
        <dbReference type="EMBL" id="KAH8028702.1"/>
    </source>
</evidence>
<name>A0A9J6E2Z5_RHIMP</name>
<dbReference type="SUPFAM" id="SSF55486">
    <property type="entry name" value="Metalloproteases ('zincins'), catalytic domain"/>
    <property type="match status" value="1"/>
</dbReference>
<dbReference type="InterPro" id="IPR024079">
    <property type="entry name" value="MetalloPept_cat_dom_sf"/>
</dbReference>
<accession>A0A9J6E2Z5</accession>